<evidence type="ECO:0000256" key="2">
    <source>
        <dbReference type="ARBA" id="ARBA00010072"/>
    </source>
</evidence>
<dbReference type="InterPro" id="IPR000515">
    <property type="entry name" value="MetI-like"/>
</dbReference>
<dbReference type="RefSeq" id="WP_075800726.1">
    <property type="nucleotide sequence ID" value="NZ_CP015584.1"/>
</dbReference>
<reference evidence="11" key="3">
    <citation type="submission" date="2023-09" db="EMBL/GenBank/DDBJ databases">
        <authorList>
            <person name="Schober I."/>
            <person name="Bunk B."/>
        </authorList>
    </citation>
    <scope>NUCLEOTIDE SEQUENCE</scope>
    <source>
        <strain evidence="11">DSM 103800</strain>
    </source>
</reference>
<dbReference type="InterPro" id="IPR010065">
    <property type="entry name" value="AA_ABC_transptr_permease_3TM"/>
</dbReference>
<keyword evidence="4" id="KW-1003">Cell membrane</keyword>
<dbReference type="AlphaFoldDB" id="A0A1L7AMK9"/>
<evidence type="ECO:0000313" key="10">
    <source>
        <dbReference type="EMBL" id="APT60015.1"/>
    </source>
</evidence>
<dbReference type="EMBL" id="CP015584">
    <property type="protein sequence ID" value="APT60015.1"/>
    <property type="molecule type" value="Genomic_DNA"/>
</dbReference>
<dbReference type="Pfam" id="PF00528">
    <property type="entry name" value="BPD_transp_1"/>
    <property type="match status" value="1"/>
</dbReference>
<feature type="transmembrane region" description="Helical" evidence="8">
    <location>
        <begin position="146"/>
        <end position="170"/>
    </location>
</feature>
<comment type="subcellular location">
    <subcellularLocation>
        <location evidence="1">Cell inner membrane</location>
        <topology evidence="1">Multi-pass membrane protein</topology>
    </subcellularLocation>
    <subcellularLocation>
        <location evidence="8">Cell membrane</location>
        <topology evidence="8">Multi-pass membrane protein</topology>
    </subcellularLocation>
</comment>
<dbReference type="KEGG" id="rgi:RGI145_22275"/>
<evidence type="ECO:0000256" key="6">
    <source>
        <dbReference type="ARBA" id="ARBA00022989"/>
    </source>
</evidence>
<reference evidence="10 12" key="1">
    <citation type="submission" date="2016-05" db="EMBL/GenBank/DDBJ databases">
        <title>Complete Genome and Methylome Analysis of Psychrotrophic Bacterial Isolates from Antarctic Lake Untersee.</title>
        <authorList>
            <person name="Fomenkov A."/>
            <person name="Akimov V.N."/>
            <person name="Vasilyeva L.V."/>
            <person name="Andersen D."/>
            <person name="Vincze T."/>
            <person name="Roberts R.J."/>
        </authorList>
    </citation>
    <scope>NUCLEOTIDE SEQUENCE [LARGE SCALE GENOMIC DNA]</scope>
    <source>
        <strain evidence="10 12">U14-5</strain>
    </source>
</reference>
<proteinExistence type="inferred from homology"/>
<dbReference type="Proteomes" id="UP000185494">
    <property type="component" value="Chromosome 2"/>
</dbReference>
<keyword evidence="13" id="KW-1185">Reference proteome</keyword>
<keyword evidence="6 8" id="KW-1133">Transmembrane helix</keyword>
<gene>
    <name evidence="10" type="ORF">RGI145_22275</name>
    <name evidence="11" type="ORF">RQ831_20020</name>
</gene>
<evidence type="ECO:0000259" key="9">
    <source>
        <dbReference type="PROSITE" id="PS50928"/>
    </source>
</evidence>
<evidence type="ECO:0000256" key="8">
    <source>
        <dbReference type="RuleBase" id="RU363032"/>
    </source>
</evidence>
<protein>
    <submittedName>
        <fullName evidence="10 11">ABC transporter permease</fullName>
    </submittedName>
</protein>
<dbReference type="STRING" id="257708.RGI145_22275"/>
<dbReference type="CDD" id="cd06261">
    <property type="entry name" value="TM_PBP2"/>
    <property type="match status" value="1"/>
</dbReference>
<evidence type="ECO:0000313" key="12">
    <source>
        <dbReference type="Proteomes" id="UP000185494"/>
    </source>
</evidence>
<dbReference type="Proteomes" id="UP001258945">
    <property type="component" value="Unassembled WGS sequence"/>
</dbReference>
<dbReference type="PANTHER" id="PTHR30614:SF35">
    <property type="entry name" value="ABC TRANSPORTER PERMEASE PROTEIN"/>
    <property type="match status" value="1"/>
</dbReference>
<feature type="domain" description="ABC transmembrane type-1" evidence="9">
    <location>
        <begin position="21"/>
        <end position="209"/>
    </location>
</feature>
<sequence>MEYSFDFAVVIDQWRELFWGCLLTLQLTALAVPITLAIAILAVFVLQVRERVSTTIIQAFVEIVRNTPFLVQIFFLFFGLPTIGIRLDPNIAAVLALGLNGAAYAIEIIRSGVDALPKGQVEAGKALGMRPFQIFRHIILKPALRTIYPALTSQFIFLMLTSSIASSITARELTHVGAEIEATTFRSFEVYFVITGLYLLMSIFLSKIFAVIGRLSFSYPTSR</sequence>
<evidence type="ECO:0000313" key="13">
    <source>
        <dbReference type="Proteomes" id="UP001258945"/>
    </source>
</evidence>
<feature type="transmembrane region" description="Helical" evidence="8">
    <location>
        <begin position="67"/>
        <end position="85"/>
    </location>
</feature>
<evidence type="ECO:0000256" key="4">
    <source>
        <dbReference type="ARBA" id="ARBA00022475"/>
    </source>
</evidence>
<keyword evidence="5 8" id="KW-0812">Transmembrane</keyword>
<dbReference type="GO" id="GO:0022857">
    <property type="term" value="F:transmembrane transporter activity"/>
    <property type="evidence" value="ECO:0007669"/>
    <property type="project" value="InterPro"/>
</dbReference>
<evidence type="ECO:0000313" key="11">
    <source>
        <dbReference type="EMBL" id="MDT8333342.1"/>
    </source>
</evidence>
<name>A0A1L7AMK9_9PROT</name>
<dbReference type="InterPro" id="IPR035906">
    <property type="entry name" value="MetI-like_sf"/>
</dbReference>
<accession>A0A1L7AMK9</accession>
<evidence type="ECO:0000256" key="5">
    <source>
        <dbReference type="ARBA" id="ARBA00022692"/>
    </source>
</evidence>
<dbReference type="Gene3D" id="1.10.3720.10">
    <property type="entry name" value="MetI-like"/>
    <property type="match status" value="1"/>
</dbReference>
<organism evidence="10 12">
    <name type="scientific">Roseomonas gilardii</name>
    <dbReference type="NCBI Taxonomy" id="257708"/>
    <lineage>
        <taxon>Bacteria</taxon>
        <taxon>Pseudomonadati</taxon>
        <taxon>Pseudomonadota</taxon>
        <taxon>Alphaproteobacteria</taxon>
        <taxon>Acetobacterales</taxon>
        <taxon>Roseomonadaceae</taxon>
        <taxon>Roseomonas</taxon>
    </lineage>
</organism>
<feature type="transmembrane region" description="Helical" evidence="8">
    <location>
        <begin position="17"/>
        <end position="46"/>
    </location>
</feature>
<keyword evidence="3 8" id="KW-0813">Transport</keyword>
<dbReference type="EMBL" id="JAVVDO010000051">
    <property type="protein sequence ID" value="MDT8333342.1"/>
    <property type="molecule type" value="Genomic_DNA"/>
</dbReference>
<comment type="similarity">
    <text evidence="2">Belongs to the binding-protein-dependent transport system permease family. HisMQ subfamily.</text>
</comment>
<dbReference type="NCBIfam" id="TIGR01726">
    <property type="entry name" value="HEQRo_perm_3TM"/>
    <property type="match status" value="1"/>
</dbReference>
<dbReference type="SUPFAM" id="SSF161098">
    <property type="entry name" value="MetI-like"/>
    <property type="match status" value="1"/>
</dbReference>
<evidence type="ECO:0000256" key="3">
    <source>
        <dbReference type="ARBA" id="ARBA00022448"/>
    </source>
</evidence>
<evidence type="ECO:0000256" key="1">
    <source>
        <dbReference type="ARBA" id="ARBA00004429"/>
    </source>
</evidence>
<dbReference type="PROSITE" id="PS50928">
    <property type="entry name" value="ABC_TM1"/>
    <property type="match status" value="1"/>
</dbReference>
<dbReference type="InterPro" id="IPR043429">
    <property type="entry name" value="ArtM/GltK/GlnP/TcyL/YhdX-like"/>
</dbReference>
<keyword evidence="7 8" id="KW-0472">Membrane</keyword>
<dbReference type="PANTHER" id="PTHR30614">
    <property type="entry name" value="MEMBRANE COMPONENT OF AMINO ACID ABC TRANSPORTER"/>
    <property type="match status" value="1"/>
</dbReference>
<evidence type="ECO:0000256" key="7">
    <source>
        <dbReference type="ARBA" id="ARBA00023136"/>
    </source>
</evidence>
<feature type="transmembrane region" description="Helical" evidence="8">
    <location>
        <begin position="190"/>
        <end position="213"/>
    </location>
</feature>
<dbReference type="GO" id="GO:0043190">
    <property type="term" value="C:ATP-binding cassette (ABC) transporter complex"/>
    <property type="evidence" value="ECO:0007669"/>
    <property type="project" value="InterPro"/>
</dbReference>
<dbReference type="GO" id="GO:0006865">
    <property type="term" value="P:amino acid transport"/>
    <property type="evidence" value="ECO:0007669"/>
    <property type="project" value="TreeGrafter"/>
</dbReference>
<reference evidence="11 13" key="2">
    <citation type="journal article" date="2019" name="Microb. Pathog.">
        <title>Comparison of VITEK 2, MALDI-TOF MS, 16S rRNA gene sequencing, and whole-genome sequencing for identification of Roseomonas mucosa.</title>
        <authorList>
            <person name="Rudolph W.W."/>
            <person name="Gunzer F."/>
            <person name="Trauth M."/>
            <person name="Bunk B."/>
            <person name="Bigge R."/>
            <person name="Schrottner P."/>
        </authorList>
    </citation>
    <scope>NUCLEOTIDE SEQUENCE [LARGE SCALE GENOMIC DNA]</scope>
    <source>
        <strain evidence="11 13">DSM 103800</strain>
    </source>
</reference>